<dbReference type="AlphaFoldDB" id="A0A6C0JN62"/>
<name>A0A6C0JN62_9ZZZZ</name>
<evidence type="ECO:0000313" key="1">
    <source>
        <dbReference type="EMBL" id="QHU06311.1"/>
    </source>
</evidence>
<accession>A0A6C0JN62</accession>
<protein>
    <submittedName>
        <fullName evidence="1">Uncharacterized protein</fullName>
    </submittedName>
</protein>
<sequence>MNTDEMECEYDMELMSRALSYLDGLPEELQNSEYKKIIELINNYLKNCKHKIVEDYIDTGPDTTKRILYCEYCNKTL</sequence>
<dbReference type="EMBL" id="MN740431">
    <property type="protein sequence ID" value="QHU06311.1"/>
    <property type="molecule type" value="Genomic_DNA"/>
</dbReference>
<proteinExistence type="predicted"/>
<reference evidence="1" key="1">
    <citation type="journal article" date="2020" name="Nature">
        <title>Giant virus diversity and host interactions through global metagenomics.</title>
        <authorList>
            <person name="Schulz F."/>
            <person name="Roux S."/>
            <person name="Paez-Espino D."/>
            <person name="Jungbluth S."/>
            <person name="Walsh D.A."/>
            <person name="Denef V.J."/>
            <person name="McMahon K.D."/>
            <person name="Konstantinidis K.T."/>
            <person name="Eloe-Fadrosh E.A."/>
            <person name="Kyrpides N.C."/>
            <person name="Woyke T."/>
        </authorList>
    </citation>
    <scope>NUCLEOTIDE SEQUENCE</scope>
    <source>
        <strain evidence="1">GVMAG-M-3300027747-57</strain>
    </source>
</reference>
<organism evidence="1">
    <name type="scientific">viral metagenome</name>
    <dbReference type="NCBI Taxonomy" id="1070528"/>
    <lineage>
        <taxon>unclassified sequences</taxon>
        <taxon>metagenomes</taxon>
        <taxon>organismal metagenomes</taxon>
    </lineage>
</organism>